<proteinExistence type="predicted"/>
<keyword evidence="1" id="KW-0812">Transmembrane</keyword>
<dbReference type="eggNOG" id="ENOG5032Y8B">
    <property type="taxonomic scope" value="Bacteria"/>
</dbReference>
<keyword evidence="1" id="KW-1133">Transmembrane helix</keyword>
<dbReference type="EMBL" id="CP001618">
    <property type="protein sequence ID" value="ACQ79337.1"/>
    <property type="molecule type" value="Genomic_DNA"/>
</dbReference>
<keyword evidence="3" id="KW-1185">Reference proteome</keyword>
<dbReference type="AlphaFoldDB" id="C5C0F1"/>
<feature type="transmembrane region" description="Helical" evidence="1">
    <location>
        <begin position="38"/>
        <end position="59"/>
    </location>
</feature>
<evidence type="ECO:0000313" key="3">
    <source>
        <dbReference type="Proteomes" id="UP000007962"/>
    </source>
</evidence>
<dbReference type="Proteomes" id="UP000007962">
    <property type="component" value="Chromosome"/>
</dbReference>
<name>C5C0F1_BEUC1</name>
<accession>C5C0F1</accession>
<protein>
    <recommendedName>
        <fullName evidence="4">DUF4307 domain-containing protein</fullName>
    </recommendedName>
</protein>
<evidence type="ECO:0000256" key="1">
    <source>
        <dbReference type="SAM" id="Phobius"/>
    </source>
</evidence>
<gene>
    <name evidence="2" type="ordered locus">Bcav_1077</name>
</gene>
<dbReference type="RefSeq" id="WP_015881577.1">
    <property type="nucleotide sequence ID" value="NC_012669.1"/>
</dbReference>
<evidence type="ECO:0000313" key="2">
    <source>
        <dbReference type="EMBL" id="ACQ79337.1"/>
    </source>
</evidence>
<dbReference type="InterPro" id="IPR025443">
    <property type="entry name" value="DUF4307"/>
</dbReference>
<sequence length="158" mass="16674">MTSAPDARSAAAPAAAEHTAYLAERYGAPRDPRRTRRLLVVVVAALVVLGGVAVTWVALAQARVEIRTRDVGYEIISDERTDITFDVIRSDPSTTVRCAAQALDRGFGQVGVAEVVVGPSDRTATRVTVEVATIQRASNGIVVEGACVTLPAETSDVE</sequence>
<reference evidence="2 3" key="1">
    <citation type="journal article" date="2009" name="Stand. Genomic Sci.">
        <title>Complete genome sequence of Beutenbergia cavernae type strain (HKI 0122).</title>
        <authorList>
            <person name="Land M."/>
            <person name="Pukall R."/>
            <person name="Abt B."/>
            <person name="Goker M."/>
            <person name="Rohde M."/>
            <person name="Glavina Del Rio T."/>
            <person name="Tice H."/>
            <person name="Copeland A."/>
            <person name="Cheng J.F."/>
            <person name="Lucas S."/>
            <person name="Chen F."/>
            <person name="Nolan M."/>
            <person name="Bruce D."/>
            <person name="Goodwin L."/>
            <person name="Pitluck S."/>
            <person name="Ivanova N."/>
            <person name="Mavromatis K."/>
            <person name="Ovchinnikova G."/>
            <person name="Pati A."/>
            <person name="Chen A."/>
            <person name="Palaniappan K."/>
            <person name="Hauser L."/>
            <person name="Chang Y.J."/>
            <person name="Jefferies C.C."/>
            <person name="Saunders E."/>
            <person name="Brettin T."/>
            <person name="Detter J.C."/>
            <person name="Han C."/>
            <person name="Chain P."/>
            <person name="Bristow J."/>
            <person name="Eisen J.A."/>
            <person name="Markowitz V."/>
            <person name="Hugenholtz P."/>
            <person name="Kyrpides N.C."/>
            <person name="Klenk H.P."/>
            <person name="Lapidus A."/>
        </authorList>
    </citation>
    <scope>NUCLEOTIDE SEQUENCE [LARGE SCALE GENOMIC DNA]</scope>
    <source>
        <strain evidence="3">ATCC BAA-8 / DSM 12333 / NBRC 16432</strain>
    </source>
</reference>
<dbReference type="Pfam" id="PF14155">
    <property type="entry name" value="DUF4307"/>
    <property type="match status" value="1"/>
</dbReference>
<dbReference type="KEGG" id="bcv:Bcav_1077"/>
<keyword evidence="1" id="KW-0472">Membrane</keyword>
<evidence type="ECO:0008006" key="4">
    <source>
        <dbReference type="Google" id="ProtNLM"/>
    </source>
</evidence>
<dbReference type="STRING" id="471853.Bcav_1077"/>
<dbReference type="HOGENOM" id="CLU_121878_1_0_11"/>
<organism evidence="2 3">
    <name type="scientific">Beutenbergia cavernae (strain ATCC BAA-8 / DSM 12333 / CCUG 43141 / JCM 11478 / NBRC 16432 / NCIMB 13614 / HKI 0122)</name>
    <dbReference type="NCBI Taxonomy" id="471853"/>
    <lineage>
        <taxon>Bacteria</taxon>
        <taxon>Bacillati</taxon>
        <taxon>Actinomycetota</taxon>
        <taxon>Actinomycetes</taxon>
        <taxon>Micrococcales</taxon>
        <taxon>Beutenbergiaceae</taxon>
        <taxon>Beutenbergia</taxon>
    </lineage>
</organism>